<evidence type="ECO:0000256" key="3">
    <source>
        <dbReference type="ARBA" id="ARBA00022989"/>
    </source>
</evidence>
<feature type="transmembrane region" description="Helical" evidence="5">
    <location>
        <begin position="156"/>
        <end position="175"/>
    </location>
</feature>
<dbReference type="PANTHER" id="PTHR11785:SF512">
    <property type="entry name" value="SOBREMESA, ISOFORM B"/>
    <property type="match status" value="1"/>
</dbReference>
<evidence type="ECO:0000256" key="4">
    <source>
        <dbReference type="ARBA" id="ARBA00023136"/>
    </source>
</evidence>
<feature type="transmembrane region" description="Helical" evidence="5">
    <location>
        <begin position="390"/>
        <end position="410"/>
    </location>
</feature>
<feature type="transmembrane region" description="Helical" evidence="5">
    <location>
        <begin position="288"/>
        <end position="309"/>
    </location>
</feature>
<comment type="caution">
    <text evidence="6">The sequence shown here is derived from an EMBL/GenBank/DDBJ whole genome shotgun (WGS) entry which is preliminary data.</text>
</comment>
<evidence type="ECO:0000256" key="2">
    <source>
        <dbReference type="ARBA" id="ARBA00022692"/>
    </source>
</evidence>
<feature type="transmembrane region" description="Helical" evidence="5">
    <location>
        <begin position="330"/>
        <end position="349"/>
    </location>
</feature>
<feature type="transmembrane region" description="Helical" evidence="5">
    <location>
        <begin position="120"/>
        <end position="144"/>
    </location>
</feature>
<feature type="transmembrane region" description="Helical" evidence="5">
    <location>
        <begin position="90"/>
        <end position="114"/>
    </location>
</feature>
<keyword evidence="4 5" id="KW-0472">Membrane</keyword>
<dbReference type="PANTHER" id="PTHR11785">
    <property type="entry name" value="AMINO ACID TRANSPORTER"/>
    <property type="match status" value="1"/>
</dbReference>
<feature type="transmembrane region" description="Helical" evidence="5">
    <location>
        <begin position="235"/>
        <end position="257"/>
    </location>
</feature>
<dbReference type="InterPro" id="IPR002293">
    <property type="entry name" value="AA/rel_permease1"/>
</dbReference>
<evidence type="ECO:0000313" key="7">
    <source>
        <dbReference type="Proteomes" id="UP000812961"/>
    </source>
</evidence>
<sequence>MKQPELSRRISLLQATAINMTDMVGIGPFIVLSLVATTMNGPGFLYAWIAGAVLSFIDAMVWSELGATFPMAGGSYNFLKEGFGPRTGKLMSFLFVWQTMIQAPLVIASAAIGFSHYAGYIFPLGFWGTKAVSGGMVLLIVFLLYRNIETIGRISVLLWMGVLVTMAWIIGGGIAHGHFLEPVARINDGLELNQAFAAALGIASVKTVYSYLGYYNVCHLGGEITRPEKNIPRSMLISIAGITILYLCMNISVASVLPQDRIEQSNFVVSEFIEVLAGSMAAKVATMLILWVAFASVFSATLGYSRIPYAAARDGAFFKVFARLHPTKNFPHISLLFLGGVAFLFSLLFKIQEVINAILAMRIMIQFIAQAIGLILLSRRNGRNFFKWRMPLYPLPVILAVIIWGCIFVSTGVHMMLAGITVTTAGVIVYFLKSRIQGDTL</sequence>
<dbReference type="Gene3D" id="1.20.1740.10">
    <property type="entry name" value="Amino acid/polyamine transporter I"/>
    <property type="match status" value="1"/>
</dbReference>
<dbReference type="RefSeq" id="WP_220248812.1">
    <property type="nucleotide sequence ID" value="NZ_JAICCF010000001.1"/>
</dbReference>
<name>A0ABS7GA44_9BACT</name>
<reference evidence="6 7" key="1">
    <citation type="submission" date="2021-08" db="EMBL/GenBank/DDBJ databases">
        <title>The genome sequence of Chitinophaga sp. B61.</title>
        <authorList>
            <person name="Zhang X."/>
        </authorList>
    </citation>
    <scope>NUCLEOTIDE SEQUENCE [LARGE SCALE GENOMIC DNA]</scope>
    <source>
        <strain evidence="6 7">B61</strain>
    </source>
</reference>
<gene>
    <name evidence="6" type="ORF">K1Y79_04565</name>
</gene>
<comment type="subcellular location">
    <subcellularLocation>
        <location evidence="1">Membrane</location>
        <topology evidence="1">Multi-pass membrane protein</topology>
    </subcellularLocation>
</comment>
<accession>A0ABS7GA44</accession>
<dbReference type="EMBL" id="JAICCF010000001">
    <property type="protein sequence ID" value="MBW8683597.1"/>
    <property type="molecule type" value="Genomic_DNA"/>
</dbReference>
<evidence type="ECO:0000256" key="1">
    <source>
        <dbReference type="ARBA" id="ARBA00004141"/>
    </source>
</evidence>
<keyword evidence="3 5" id="KW-1133">Transmembrane helix</keyword>
<feature type="transmembrane region" description="Helical" evidence="5">
    <location>
        <begin position="195"/>
        <end position="214"/>
    </location>
</feature>
<feature type="transmembrane region" description="Helical" evidence="5">
    <location>
        <begin position="12"/>
        <end position="39"/>
    </location>
</feature>
<evidence type="ECO:0000256" key="5">
    <source>
        <dbReference type="SAM" id="Phobius"/>
    </source>
</evidence>
<dbReference type="InterPro" id="IPR050598">
    <property type="entry name" value="AminoAcid_Transporter"/>
</dbReference>
<protein>
    <submittedName>
        <fullName evidence="6">APC family permease</fullName>
    </submittedName>
</protein>
<organism evidence="6 7">
    <name type="scientific">Chitinophaga rhizophila</name>
    <dbReference type="NCBI Taxonomy" id="2866212"/>
    <lineage>
        <taxon>Bacteria</taxon>
        <taxon>Pseudomonadati</taxon>
        <taxon>Bacteroidota</taxon>
        <taxon>Chitinophagia</taxon>
        <taxon>Chitinophagales</taxon>
        <taxon>Chitinophagaceae</taxon>
        <taxon>Chitinophaga</taxon>
    </lineage>
</organism>
<dbReference type="PIRSF" id="PIRSF006060">
    <property type="entry name" value="AA_transporter"/>
    <property type="match status" value="1"/>
</dbReference>
<feature type="transmembrane region" description="Helical" evidence="5">
    <location>
        <begin position="416"/>
        <end position="432"/>
    </location>
</feature>
<dbReference type="Proteomes" id="UP000812961">
    <property type="component" value="Unassembled WGS sequence"/>
</dbReference>
<keyword evidence="7" id="KW-1185">Reference proteome</keyword>
<evidence type="ECO:0000313" key="6">
    <source>
        <dbReference type="EMBL" id="MBW8683597.1"/>
    </source>
</evidence>
<keyword evidence="2 5" id="KW-0812">Transmembrane</keyword>
<dbReference type="Pfam" id="PF13520">
    <property type="entry name" value="AA_permease_2"/>
    <property type="match status" value="1"/>
</dbReference>
<proteinExistence type="predicted"/>
<feature type="transmembrane region" description="Helical" evidence="5">
    <location>
        <begin position="355"/>
        <end position="378"/>
    </location>
</feature>